<dbReference type="EMBL" id="BAABBP010000006">
    <property type="protein sequence ID" value="GAA3988924.1"/>
    <property type="molecule type" value="Genomic_DNA"/>
</dbReference>
<name>A0ABP7QXB0_9BURK</name>
<evidence type="ECO:0000313" key="2">
    <source>
        <dbReference type="Proteomes" id="UP001501627"/>
    </source>
</evidence>
<comment type="caution">
    <text evidence="1">The sequence shown here is derived from an EMBL/GenBank/DDBJ whole genome shotgun (WGS) entry which is preliminary data.</text>
</comment>
<dbReference type="Proteomes" id="UP001501627">
    <property type="component" value="Unassembled WGS sequence"/>
</dbReference>
<gene>
    <name evidence="1" type="ORF">GCM10022279_10070</name>
</gene>
<evidence type="ECO:0000313" key="1">
    <source>
        <dbReference type="EMBL" id="GAA3988924.1"/>
    </source>
</evidence>
<organism evidence="1 2">
    <name type="scientific">Comamonas faecalis</name>
    <dbReference type="NCBI Taxonomy" id="1387849"/>
    <lineage>
        <taxon>Bacteria</taxon>
        <taxon>Pseudomonadati</taxon>
        <taxon>Pseudomonadota</taxon>
        <taxon>Betaproteobacteria</taxon>
        <taxon>Burkholderiales</taxon>
        <taxon>Comamonadaceae</taxon>
        <taxon>Comamonas</taxon>
    </lineage>
</organism>
<evidence type="ECO:0008006" key="3">
    <source>
        <dbReference type="Google" id="ProtNLM"/>
    </source>
</evidence>
<keyword evidence="2" id="KW-1185">Reference proteome</keyword>
<sequence length="181" mass="19897">MQSPFSFLDGLRERLPAPPQPPQWLVHEVQHRLVLFLNHVLMQESEAMARLARQSGRTAQVQWRGFHIGLQITPAGLLDLAPVGATPSLRVEVTEASALALASGVLRGDKPTVRIEGDVQLAGEINWVVEHVRWDVEDDLARLVGDAPAHTLARLAQGVAEALQRFAPAARQRPDGAPHRF</sequence>
<reference evidence="2" key="1">
    <citation type="journal article" date="2019" name="Int. J. Syst. Evol. Microbiol.">
        <title>The Global Catalogue of Microorganisms (GCM) 10K type strain sequencing project: providing services to taxonomists for standard genome sequencing and annotation.</title>
        <authorList>
            <consortium name="The Broad Institute Genomics Platform"/>
            <consortium name="The Broad Institute Genome Sequencing Center for Infectious Disease"/>
            <person name="Wu L."/>
            <person name="Ma J."/>
        </authorList>
    </citation>
    <scope>NUCLEOTIDE SEQUENCE [LARGE SCALE GENOMIC DNA]</scope>
    <source>
        <strain evidence="2">JCM 17561</strain>
    </source>
</reference>
<protein>
    <recommendedName>
        <fullName evidence="3">Ubiquinone biosynthesis protein UbiJ</fullName>
    </recommendedName>
</protein>
<proteinExistence type="predicted"/>
<accession>A0ABP7QXB0</accession>